<gene>
    <name evidence="1" type="ORF">I4F81_007567</name>
</gene>
<sequence length="431" mass="45364">MSLALTLALVLACVGAGVPPQGAAAFHMERLPDVYELHLQSTDACPKTVVHETYTTTRQRQGYVRLFHNSILMDGTRCEGRQLYPYTNLITADLYEHVVNNVSASGHRALARMDAVPSDTPLLRALLETRALFGAETDPRVCGKTTLRNGTLVAFVHNETAPFLGEEAGYKYMLLWETRGEDPLKCWYRGMGANDKDKPVPARLLQRRLGVAANDVATSVSQCFPADAVVHTAAATATSATMGVGGGAASGGGTVRVRDLTVGDTLAVHPAAGRAAPADGGVVHAFSHADPDVLLPFLSLTTESGSSVTLTGGHFLWVNGVPAPADTVRVGDTLHVLPVGANGTVVRIETVTAAGAYAPHPLGGELIVGGVRVSAYTAAVAPTVAHALLAPARAAWRSGLQPGSDWVLAAADVGRPWLERWASTRCLVVYE</sequence>
<dbReference type="EMBL" id="CM020619">
    <property type="protein sequence ID" value="KAK1865031.1"/>
    <property type="molecule type" value="Genomic_DNA"/>
</dbReference>
<comment type="caution">
    <text evidence="1">The sequence shown here is derived from an EMBL/GenBank/DDBJ whole genome shotgun (WGS) entry which is preliminary data.</text>
</comment>
<reference evidence="1" key="1">
    <citation type="submission" date="2019-11" db="EMBL/GenBank/DDBJ databases">
        <title>Nori genome reveals adaptations in red seaweeds to the harsh intertidal environment.</title>
        <authorList>
            <person name="Wang D."/>
            <person name="Mao Y."/>
        </authorList>
    </citation>
    <scope>NUCLEOTIDE SEQUENCE</scope>
    <source>
        <tissue evidence="1">Gametophyte</tissue>
    </source>
</reference>
<dbReference type="Proteomes" id="UP000798662">
    <property type="component" value="Chromosome 2"/>
</dbReference>
<evidence type="ECO:0000313" key="2">
    <source>
        <dbReference type="Proteomes" id="UP000798662"/>
    </source>
</evidence>
<protein>
    <submittedName>
        <fullName evidence="1">Uncharacterized protein</fullName>
    </submittedName>
</protein>
<accession>A0ACC3C4Z0</accession>
<proteinExistence type="predicted"/>
<evidence type="ECO:0000313" key="1">
    <source>
        <dbReference type="EMBL" id="KAK1865031.1"/>
    </source>
</evidence>
<name>A0ACC3C4Z0_PYRYE</name>
<organism evidence="1 2">
    <name type="scientific">Pyropia yezoensis</name>
    <name type="common">Susabi-nori</name>
    <name type="synonym">Porphyra yezoensis</name>
    <dbReference type="NCBI Taxonomy" id="2788"/>
    <lineage>
        <taxon>Eukaryota</taxon>
        <taxon>Rhodophyta</taxon>
        <taxon>Bangiophyceae</taxon>
        <taxon>Bangiales</taxon>
        <taxon>Bangiaceae</taxon>
        <taxon>Pyropia</taxon>
    </lineage>
</organism>
<keyword evidence="2" id="KW-1185">Reference proteome</keyword>